<protein>
    <submittedName>
        <fullName evidence="1">Uncharacterized protein</fullName>
    </submittedName>
</protein>
<dbReference type="RefSeq" id="WP_099153695.1">
    <property type="nucleotide sequence ID" value="NZ_PDUD01000035.1"/>
</dbReference>
<comment type="caution">
    <text evidence="1">The sequence shown here is derived from an EMBL/GenBank/DDBJ whole genome shotgun (WGS) entry which is preliminary data.</text>
</comment>
<proteinExistence type="predicted"/>
<gene>
    <name evidence="1" type="ORF">CRP01_29690</name>
</gene>
<dbReference type="AlphaFoldDB" id="A0A2D0N4B1"/>
<evidence type="ECO:0000313" key="2">
    <source>
        <dbReference type="Proteomes" id="UP000223913"/>
    </source>
</evidence>
<evidence type="ECO:0000313" key="1">
    <source>
        <dbReference type="EMBL" id="PHN02979.1"/>
    </source>
</evidence>
<keyword evidence="2" id="KW-1185">Reference proteome</keyword>
<sequence>MKKKLLVVMPVIAGIAFAVFQFGFNTVSTINHSKQNWEWVETPLSEGSNAYFWEHFHHGNYDSIPAILERLTAAYLDNPNDFQTVLHLGFTHFWAIAERQHLEKIPASMIDHAVLAQKYLGEAYKMNSKDTRILSFLSAAKIIVGDVSKDDQMVTDGYFNGLKSIRDWKDFGEFSLAYTMSQLPHTDPNFQKALEWMKNTTERCYCADLDPPTDACKQFIAQKVANPTSLGRKRIVPNSWVAPHNIEGFFMSYGDLLVKSGNWEQAIPIYELAKHAPDYANWPYRDVLEKRILNAQQNVDLFRKETAKGKIAGMDTAIMIQTAIACRACHQMSPQDRNITYNNFDRKKYLDKVYYFLD</sequence>
<organism evidence="1 2">
    <name type="scientific">Flavilitoribacter nigricans (strain ATCC 23147 / DSM 23189 / NBRC 102662 / NCIMB 1420 / SS-2)</name>
    <name type="common">Lewinella nigricans</name>
    <dbReference type="NCBI Taxonomy" id="1122177"/>
    <lineage>
        <taxon>Bacteria</taxon>
        <taxon>Pseudomonadati</taxon>
        <taxon>Bacteroidota</taxon>
        <taxon>Saprospiria</taxon>
        <taxon>Saprospirales</taxon>
        <taxon>Lewinellaceae</taxon>
        <taxon>Flavilitoribacter</taxon>
    </lineage>
</organism>
<dbReference type="OrthoDB" id="9147983at2"/>
<name>A0A2D0N4B1_FLAN2</name>
<dbReference type="Proteomes" id="UP000223913">
    <property type="component" value="Unassembled WGS sequence"/>
</dbReference>
<reference evidence="1 2" key="1">
    <citation type="submission" date="2017-10" db="EMBL/GenBank/DDBJ databases">
        <title>The draft genome sequence of Lewinella nigricans NBRC 102662.</title>
        <authorList>
            <person name="Wang K."/>
        </authorList>
    </citation>
    <scope>NUCLEOTIDE SEQUENCE [LARGE SCALE GENOMIC DNA]</scope>
    <source>
        <strain evidence="1 2">NBRC 102662</strain>
    </source>
</reference>
<accession>A0A2D0N4B1</accession>
<dbReference type="EMBL" id="PDUD01000035">
    <property type="protein sequence ID" value="PHN02979.1"/>
    <property type="molecule type" value="Genomic_DNA"/>
</dbReference>